<evidence type="ECO:0000313" key="2">
    <source>
        <dbReference type="EMBL" id="KAK4097875.1"/>
    </source>
</evidence>
<evidence type="ECO:0000313" key="3">
    <source>
        <dbReference type="Proteomes" id="UP001305647"/>
    </source>
</evidence>
<gene>
    <name evidence="2" type="ORF">N658DRAFT_392255</name>
</gene>
<organism evidence="2 3">
    <name type="scientific">Parathielavia hyrcaniae</name>
    <dbReference type="NCBI Taxonomy" id="113614"/>
    <lineage>
        <taxon>Eukaryota</taxon>
        <taxon>Fungi</taxon>
        <taxon>Dikarya</taxon>
        <taxon>Ascomycota</taxon>
        <taxon>Pezizomycotina</taxon>
        <taxon>Sordariomycetes</taxon>
        <taxon>Sordariomycetidae</taxon>
        <taxon>Sordariales</taxon>
        <taxon>Chaetomiaceae</taxon>
        <taxon>Parathielavia</taxon>
    </lineage>
</organism>
<comment type="caution">
    <text evidence="2">The sequence shown here is derived from an EMBL/GenBank/DDBJ whole genome shotgun (WGS) entry which is preliminary data.</text>
</comment>
<feature type="non-terminal residue" evidence="2">
    <location>
        <position position="346"/>
    </location>
</feature>
<protein>
    <recommendedName>
        <fullName evidence="1">LYR motif-containing protein Cup1-like N-terminal domain-containing protein</fullName>
    </recommendedName>
</protein>
<accession>A0AAN6PTW7</accession>
<dbReference type="EMBL" id="MU863666">
    <property type="protein sequence ID" value="KAK4097875.1"/>
    <property type="molecule type" value="Genomic_DNA"/>
</dbReference>
<reference evidence="2" key="1">
    <citation type="journal article" date="2023" name="Mol. Phylogenet. Evol.">
        <title>Genome-scale phylogeny and comparative genomics of the fungal order Sordariales.</title>
        <authorList>
            <person name="Hensen N."/>
            <person name="Bonometti L."/>
            <person name="Westerberg I."/>
            <person name="Brannstrom I.O."/>
            <person name="Guillou S."/>
            <person name="Cros-Aarteil S."/>
            <person name="Calhoun S."/>
            <person name="Haridas S."/>
            <person name="Kuo A."/>
            <person name="Mondo S."/>
            <person name="Pangilinan J."/>
            <person name="Riley R."/>
            <person name="LaButti K."/>
            <person name="Andreopoulos B."/>
            <person name="Lipzen A."/>
            <person name="Chen C."/>
            <person name="Yan M."/>
            <person name="Daum C."/>
            <person name="Ng V."/>
            <person name="Clum A."/>
            <person name="Steindorff A."/>
            <person name="Ohm R.A."/>
            <person name="Martin F."/>
            <person name="Silar P."/>
            <person name="Natvig D.O."/>
            <person name="Lalanne C."/>
            <person name="Gautier V."/>
            <person name="Ament-Velasquez S.L."/>
            <person name="Kruys A."/>
            <person name="Hutchinson M.I."/>
            <person name="Powell A.J."/>
            <person name="Barry K."/>
            <person name="Miller A.N."/>
            <person name="Grigoriev I.V."/>
            <person name="Debuchy R."/>
            <person name="Gladieux P."/>
            <person name="Hiltunen Thoren M."/>
            <person name="Johannesson H."/>
        </authorList>
    </citation>
    <scope>NUCLEOTIDE SEQUENCE</scope>
    <source>
        <strain evidence="2">CBS 757.83</strain>
    </source>
</reference>
<dbReference type="InterPro" id="IPR046896">
    <property type="entry name" value="Cup1-like_N"/>
</dbReference>
<keyword evidence="3" id="KW-1185">Reference proteome</keyword>
<dbReference type="Proteomes" id="UP001305647">
    <property type="component" value="Unassembled WGS sequence"/>
</dbReference>
<name>A0AAN6PTW7_9PEZI</name>
<dbReference type="Pfam" id="PF20263">
    <property type="entry name" value="LYRM2-like"/>
    <property type="match status" value="1"/>
</dbReference>
<proteinExistence type="predicted"/>
<feature type="domain" description="LYR motif-containing protein Cup1-like N-terminal" evidence="1">
    <location>
        <begin position="16"/>
        <end position="98"/>
    </location>
</feature>
<sequence length="346" mass="39919">MSRPLRLPSPQTPLHLYRHLLREASYLPSIARPIIQQRIETRFRSSTKDDEEQSAKHIRQAHHDLRLLRAANHGDMVRMRRVLLHAFGRLGRRRRELLETVIRRDIPTNTEELQQYAAAASELVAQDRKQDWMDMWDVDKLRTFALSQVTAGLINAPKPPITASQIQPNRVIPTENAWGRPLAPKLRRTKLKNMWKAVADKCMPPLPKEEWEQLRDIVKGQAGENWLPPPRRPVARSMLPDEQKDEWGWQSYATKPVAAVDRPASRRNKLLSGAVDDNTPTGDPEPLNCHRYTARTWRRLLGGIWQLTATMEKKPDGRGWYITWGKEQFRPAPAGAGALKFFTDFP</sequence>
<evidence type="ECO:0000259" key="1">
    <source>
        <dbReference type="Pfam" id="PF20263"/>
    </source>
</evidence>
<reference evidence="2" key="2">
    <citation type="submission" date="2023-05" db="EMBL/GenBank/DDBJ databases">
        <authorList>
            <consortium name="Lawrence Berkeley National Laboratory"/>
            <person name="Steindorff A."/>
            <person name="Hensen N."/>
            <person name="Bonometti L."/>
            <person name="Westerberg I."/>
            <person name="Brannstrom I.O."/>
            <person name="Guillou S."/>
            <person name="Cros-Aarteil S."/>
            <person name="Calhoun S."/>
            <person name="Haridas S."/>
            <person name="Kuo A."/>
            <person name="Mondo S."/>
            <person name="Pangilinan J."/>
            <person name="Riley R."/>
            <person name="Labutti K."/>
            <person name="Andreopoulos B."/>
            <person name="Lipzen A."/>
            <person name="Chen C."/>
            <person name="Yanf M."/>
            <person name="Daum C."/>
            <person name="Ng V."/>
            <person name="Clum A."/>
            <person name="Ohm R."/>
            <person name="Martin F."/>
            <person name="Silar P."/>
            <person name="Natvig D."/>
            <person name="Lalanne C."/>
            <person name="Gautier V."/>
            <person name="Ament-Velasquez S.L."/>
            <person name="Kruys A."/>
            <person name="Hutchinson M.I."/>
            <person name="Powell A.J."/>
            <person name="Barry K."/>
            <person name="Miller A.N."/>
            <person name="Grigoriev I.V."/>
            <person name="Debuchy R."/>
            <person name="Gladieux P."/>
            <person name="Thoren M.H."/>
            <person name="Johannesson H."/>
        </authorList>
    </citation>
    <scope>NUCLEOTIDE SEQUENCE</scope>
    <source>
        <strain evidence="2">CBS 757.83</strain>
    </source>
</reference>
<dbReference type="AlphaFoldDB" id="A0AAN6PTW7"/>
<dbReference type="CDD" id="cd20273">
    <property type="entry name" value="Complex1_LYR_unchar"/>
    <property type="match status" value="1"/>
</dbReference>